<sequence length="132" mass="15509">MARNIGQPITGLKKYGETIVNHYSSLNFDAQFASRISDLYENFNYKIRNRQLQGIDVTGNGKWIKVWVNRNRYRNLNARSRQQLQNILNKHLYPAKTYRWGYFKGYIALGPHTVGANKQWGGNNAYRVFRVH</sequence>
<gene>
    <name evidence="1" type="ORF">LCGC14_1825330</name>
</gene>
<name>A0A0F9IXC4_9ZZZZ</name>
<comment type="caution">
    <text evidence="1">The sequence shown here is derived from an EMBL/GenBank/DDBJ whole genome shotgun (WGS) entry which is preliminary data.</text>
</comment>
<evidence type="ECO:0000313" key="1">
    <source>
        <dbReference type="EMBL" id="KKL98345.1"/>
    </source>
</evidence>
<dbReference type="AlphaFoldDB" id="A0A0F9IXC4"/>
<proteinExistence type="predicted"/>
<accession>A0A0F9IXC4</accession>
<dbReference type="EMBL" id="LAZR01017946">
    <property type="protein sequence ID" value="KKL98345.1"/>
    <property type="molecule type" value="Genomic_DNA"/>
</dbReference>
<protein>
    <submittedName>
        <fullName evidence="1">Uncharacterized protein</fullName>
    </submittedName>
</protein>
<organism evidence="1">
    <name type="scientific">marine sediment metagenome</name>
    <dbReference type="NCBI Taxonomy" id="412755"/>
    <lineage>
        <taxon>unclassified sequences</taxon>
        <taxon>metagenomes</taxon>
        <taxon>ecological metagenomes</taxon>
    </lineage>
</organism>
<reference evidence="1" key="1">
    <citation type="journal article" date="2015" name="Nature">
        <title>Complex archaea that bridge the gap between prokaryotes and eukaryotes.</title>
        <authorList>
            <person name="Spang A."/>
            <person name="Saw J.H."/>
            <person name="Jorgensen S.L."/>
            <person name="Zaremba-Niedzwiedzka K."/>
            <person name="Martijn J."/>
            <person name="Lind A.E."/>
            <person name="van Eijk R."/>
            <person name="Schleper C."/>
            <person name="Guy L."/>
            <person name="Ettema T.J."/>
        </authorList>
    </citation>
    <scope>NUCLEOTIDE SEQUENCE</scope>
</reference>